<reference evidence="2 3" key="1">
    <citation type="submission" date="2023-12" db="EMBL/GenBank/DDBJ databases">
        <title>A high-quality genome assembly for Dillenia turbinata (Dilleniales).</title>
        <authorList>
            <person name="Chanderbali A."/>
        </authorList>
    </citation>
    <scope>NUCLEOTIDE SEQUENCE [LARGE SCALE GENOMIC DNA]</scope>
    <source>
        <strain evidence="2">LSX21</strain>
        <tissue evidence="2">Leaf</tissue>
    </source>
</reference>
<comment type="caution">
    <text evidence="2">The sequence shown here is derived from an EMBL/GenBank/DDBJ whole genome shotgun (WGS) entry which is preliminary data.</text>
</comment>
<feature type="region of interest" description="Disordered" evidence="1">
    <location>
        <begin position="48"/>
        <end position="85"/>
    </location>
</feature>
<protein>
    <submittedName>
        <fullName evidence="2">Uncharacterized protein</fullName>
    </submittedName>
</protein>
<feature type="compositionally biased region" description="Polar residues" evidence="1">
    <location>
        <begin position="48"/>
        <end position="62"/>
    </location>
</feature>
<organism evidence="2 3">
    <name type="scientific">Dillenia turbinata</name>
    <dbReference type="NCBI Taxonomy" id="194707"/>
    <lineage>
        <taxon>Eukaryota</taxon>
        <taxon>Viridiplantae</taxon>
        <taxon>Streptophyta</taxon>
        <taxon>Embryophyta</taxon>
        <taxon>Tracheophyta</taxon>
        <taxon>Spermatophyta</taxon>
        <taxon>Magnoliopsida</taxon>
        <taxon>eudicotyledons</taxon>
        <taxon>Gunneridae</taxon>
        <taxon>Pentapetalae</taxon>
        <taxon>Dilleniales</taxon>
        <taxon>Dilleniaceae</taxon>
        <taxon>Dillenia</taxon>
    </lineage>
</organism>
<dbReference type="Proteomes" id="UP001370490">
    <property type="component" value="Unassembled WGS sequence"/>
</dbReference>
<keyword evidence="3" id="KW-1185">Reference proteome</keyword>
<accession>A0AAN8V678</accession>
<proteinExistence type="predicted"/>
<dbReference type="EMBL" id="JBAMMX010000018">
    <property type="protein sequence ID" value="KAK6923482.1"/>
    <property type="molecule type" value="Genomic_DNA"/>
</dbReference>
<evidence type="ECO:0000313" key="3">
    <source>
        <dbReference type="Proteomes" id="UP001370490"/>
    </source>
</evidence>
<sequence>MANDVNEIEYEGWVGIPLRIDVALNGEDNRVTILTAKSVVGMEEPTSYFSSPSDQMLMTQKHTNPLSPASPPANPSSLSTAPPDIHDERYCVGVKRKSTNRRMQLAIVHPILDTILCNETSKDIWYSLKKKYEGFIRVKQA</sequence>
<evidence type="ECO:0000313" key="2">
    <source>
        <dbReference type="EMBL" id="KAK6923482.1"/>
    </source>
</evidence>
<gene>
    <name evidence="2" type="ORF">RJ641_011786</name>
</gene>
<dbReference type="AlphaFoldDB" id="A0AAN8V678"/>
<name>A0AAN8V678_9MAGN</name>
<evidence type="ECO:0000256" key="1">
    <source>
        <dbReference type="SAM" id="MobiDB-lite"/>
    </source>
</evidence>